<dbReference type="EMBL" id="JBHSKM010000026">
    <property type="protein sequence ID" value="MFC5218798.1"/>
    <property type="molecule type" value="Genomic_DNA"/>
</dbReference>
<protein>
    <submittedName>
        <fullName evidence="5">Condensation domain-containing protein</fullName>
    </submittedName>
</protein>
<dbReference type="InterPro" id="IPR020806">
    <property type="entry name" value="PKS_PP-bd"/>
</dbReference>
<dbReference type="SUPFAM" id="SSF56801">
    <property type="entry name" value="Acetyl-CoA synthetase-like"/>
    <property type="match status" value="2"/>
</dbReference>
<accession>A0ABW0CUG3</accession>
<feature type="non-terminal residue" evidence="5">
    <location>
        <position position="844"/>
    </location>
</feature>
<evidence type="ECO:0000313" key="6">
    <source>
        <dbReference type="Proteomes" id="UP001596263"/>
    </source>
</evidence>
<dbReference type="InterPro" id="IPR036736">
    <property type="entry name" value="ACP-like_sf"/>
</dbReference>
<dbReference type="InterPro" id="IPR009081">
    <property type="entry name" value="PP-bd_ACP"/>
</dbReference>
<dbReference type="InterPro" id="IPR025110">
    <property type="entry name" value="AMP-bd_C"/>
</dbReference>
<dbReference type="InterPro" id="IPR029058">
    <property type="entry name" value="AB_hydrolase_fold"/>
</dbReference>
<evidence type="ECO:0000259" key="4">
    <source>
        <dbReference type="PROSITE" id="PS50075"/>
    </source>
</evidence>
<dbReference type="InterPro" id="IPR023213">
    <property type="entry name" value="CAT-like_dom_sf"/>
</dbReference>
<dbReference type="InterPro" id="IPR042099">
    <property type="entry name" value="ANL_N_sf"/>
</dbReference>
<keyword evidence="3" id="KW-0597">Phosphoprotein</keyword>
<keyword evidence="2" id="KW-0596">Phosphopantetheine</keyword>
<evidence type="ECO:0000313" key="5">
    <source>
        <dbReference type="EMBL" id="MFC5218798.1"/>
    </source>
</evidence>
<dbReference type="InterPro" id="IPR000873">
    <property type="entry name" value="AMP-dep_synth/lig_dom"/>
</dbReference>
<evidence type="ECO:0000256" key="3">
    <source>
        <dbReference type="ARBA" id="ARBA00022553"/>
    </source>
</evidence>
<dbReference type="InterPro" id="IPR001242">
    <property type="entry name" value="Condensation_dom"/>
</dbReference>
<dbReference type="Gene3D" id="3.30.559.10">
    <property type="entry name" value="Chloramphenicol acetyltransferase-like domain"/>
    <property type="match status" value="1"/>
</dbReference>
<comment type="caution">
    <text evidence="5">The sequence shown here is derived from an EMBL/GenBank/DDBJ whole genome shotgun (WGS) entry which is preliminary data.</text>
</comment>
<comment type="cofactor">
    <cofactor evidence="1">
        <name>pantetheine 4'-phosphate</name>
        <dbReference type="ChEBI" id="CHEBI:47942"/>
    </cofactor>
</comment>
<dbReference type="RefSeq" id="WP_380861955.1">
    <property type="nucleotide sequence ID" value="NZ_JBHSKM010000026.1"/>
</dbReference>
<dbReference type="SMART" id="SM00823">
    <property type="entry name" value="PKS_PP"/>
    <property type="match status" value="1"/>
</dbReference>
<dbReference type="Gene3D" id="3.30.559.30">
    <property type="entry name" value="Nonribosomal peptide synthetase, condensation domain"/>
    <property type="match status" value="1"/>
</dbReference>
<proteinExistence type="predicted"/>
<dbReference type="Proteomes" id="UP001596263">
    <property type="component" value="Unassembled WGS sequence"/>
</dbReference>
<reference evidence="6" key="1">
    <citation type="journal article" date="2019" name="Int. J. Syst. Evol. Microbiol.">
        <title>The Global Catalogue of Microorganisms (GCM) 10K type strain sequencing project: providing services to taxonomists for standard genome sequencing and annotation.</title>
        <authorList>
            <consortium name="The Broad Institute Genomics Platform"/>
            <consortium name="The Broad Institute Genome Sequencing Center for Infectious Disease"/>
            <person name="Wu L."/>
            <person name="Ma J."/>
        </authorList>
    </citation>
    <scope>NUCLEOTIDE SEQUENCE [LARGE SCALE GENOMIC DNA]</scope>
    <source>
        <strain evidence="6">KCTC 42586</strain>
    </source>
</reference>
<sequence>DDEIGALAGKVVVAGEALPGALVERWRRVVGDGKVLNEYGPTEATVGTCVFPLLETVEGVVPIGRPLPNMTMRVLDAHLRPVPVGAVGELFVGGAGVARGYVGDAARTADRFVPDLYGPVGSRMYRTGDLARWRSDGAVEFLGRIDDQVKVRGYRIELGEVRAALVAQAGVVDAAVVVSEEDQRLIAYVVGEVPELADVLPEYMIPSVFVQVDAIPLTANGKLDRRALPDPDQDATDTYVAPRTPAEERIAAVWSKVLGVERVGVEDNFFDLGGHSIKAIALVGALRAEGFEAAVRDVFQNRTVAGLAATLTDGGESADAYRPVEPFALIGDEDRDRLPDGLVDAYPLAQVQLGMLVEMLADDGRNKYHNTTTFRIKDGRPFDVDALRAAGQAVVERHEMLRASFDLDAFSVPLQLIHATADLPVTVLDLRGKSFEQQAEARRAHIITERATAFQLDRAPLLRVSALIESDEAWWLSVSVCHPITEGWSHRTLLSDIVEGYLRLRAGGELREATAPGVRYADFVAAEQASLDSEEDRAYWRDLLTDHAKFELPAGWGDAEPADRAVTVQVPLGDLTTALRSAARTTSTSLKAVLHAAHLKVMSQLTVEDAFCTGLVSSGRPEVEGAERVYGMYLNTVPFAHRRGASTWRELIRQAFDREAELWPHRRFPMPVMQRELGDGTRLLDVRFSYLDLSDAQADSDLVDADSGDGEGATEFGLAVAARGSGLLLTADPAVLGRTAVDRLAAMYRAVLESIAADVDGDARETFLPAGELERVLMAWNDSGVPVRELSVPELIAEQMARRPEAVALSSGEETLSFAELDVRANRLAHRLREAGVGVESSVA</sequence>
<dbReference type="PROSITE" id="PS00012">
    <property type="entry name" value="PHOSPHOPANTETHEINE"/>
    <property type="match status" value="1"/>
</dbReference>
<feature type="domain" description="Carrier" evidence="4">
    <location>
        <begin position="241"/>
        <end position="315"/>
    </location>
</feature>
<dbReference type="Pfam" id="PF00501">
    <property type="entry name" value="AMP-binding"/>
    <property type="match status" value="1"/>
</dbReference>
<dbReference type="Pfam" id="PF00668">
    <property type="entry name" value="Condensation"/>
    <property type="match status" value="1"/>
</dbReference>
<organism evidence="5 6">
    <name type="scientific">Streptomyces coerulescens</name>
    <dbReference type="NCBI Taxonomy" id="29304"/>
    <lineage>
        <taxon>Bacteria</taxon>
        <taxon>Bacillati</taxon>
        <taxon>Actinomycetota</taxon>
        <taxon>Actinomycetes</taxon>
        <taxon>Kitasatosporales</taxon>
        <taxon>Streptomycetaceae</taxon>
        <taxon>Streptomyces</taxon>
    </lineage>
</organism>
<dbReference type="InterPro" id="IPR006162">
    <property type="entry name" value="Ppantetheine_attach_site"/>
</dbReference>
<feature type="non-terminal residue" evidence="5">
    <location>
        <position position="1"/>
    </location>
</feature>
<dbReference type="Gene3D" id="3.40.50.1820">
    <property type="entry name" value="alpha/beta hydrolase"/>
    <property type="match status" value="1"/>
</dbReference>
<dbReference type="InterPro" id="IPR045851">
    <property type="entry name" value="AMP-bd_C_sf"/>
</dbReference>
<dbReference type="Pfam" id="PF13193">
    <property type="entry name" value="AMP-binding_C"/>
    <property type="match status" value="1"/>
</dbReference>
<evidence type="ECO:0000256" key="1">
    <source>
        <dbReference type="ARBA" id="ARBA00001957"/>
    </source>
</evidence>
<dbReference type="Gene3D" id="3.30.300.30">
    <property type="match status" value="1"/>
</dbReference>
<name>A0ABW0CUG3_STRCD</name>
<dbReference type="SUPFAM" id="SSF52777">
    <property type="entry name" value="CoA-dependent acyltransferases"/>
    <property type="match status" value="2"/>
</dbReference>
<keyword evidence="6" id="KW-1185">Reference proteome</keyword>
<gene>
    <name evidence="5" type="ORF">ACFPQ9_33625</name>
</gene>
<dbReference type="PANTHER" id="PTHR45527">
    <property type="entry name" value="NONRIBOSOMAL PEPTIDE SYNTHETASE"/>
    <property type="match status" value="1"/>
</dbReference>
<evidence type="ECO:0000256" key="2">
    <source>
        <dbReference type="ARBA" id="ARBA00022450"/>
    </source>
</evidence>
<dbReference type="Pfam" id="PF00550">
    <property type="entry name" value="PP-binding"/>
    <property type="match status" value="1"/>
</dbReference>
<dbReference type="PROSITE" id="PS50075">
    <property type="entry name" value="CARRIER"/>
    <property type="match status" value="1"/>
</dbReference>
<dbReference type="Gene3D" id="3.40.50.12780">
    <property type="entry name" value="N-terminal domain of ligase-like"/>
    <property type="match status" value="2"/>
</dbReference>
<dbReference type="SUPFAM" id="SSF47336">
    <property type="entry name" value="ACP-like"/>
    <property type="match status" value="1"/>
</dbReference>
<dbReference type="PANTHER" id="PTHR45527:SF1">
    <property type="entry name" value="FATTY ACID SYNTHASE"/>
    <property type="match status" value="1"/>
</dbReference>